<evidence type="ECO:0000313" key="3">
    <source>
        <dbReference type="Proteomes" id="UP000238390"/>
    </source>
</evidence>
<name>A0A2R3IS91_9PSED</name>
<reference evidence="2 3" key="1">
    <citation type="submission" date="2018-02" db="EMBL/GenBank/DDBJ databases">
        <title>FDA/CDC Antimicrobial Resistant Isolate Bank Genome Sequencing.</title>
        <authorList>
            <person name="Benahmed F.H."/>
            <person name="Lutgring J.D."/>
            <person name="Yoo B."/>
            <person name="Machado M."/>
            <person name="Brown A."/>
            <person name="McAllister G."/>
            <person name="Perry A."/>
            <person name="Halpin A.L."/>
            <person name="Vavikolanu K."/>
            <person name="Ott S."/>
            <person name="Zhao X."/>
            <person name="Tallon L.J."/>
            <person name="Sadzewicz L."/>
            <person name="Aluvathingal J."/>
            <person name="Nadendla S."/>
            <person name="Voskania-kordi A."/>
            <person name="Simonyan V."/>
            <person name="Patel J."/>
            <person name="Shawar R.M."/>
        </authorList>
    </citation>
    <scope>NUCLEOTIDE SEQUENCE [LARGE SCALE GENOMIC DNA]</scope>
    <source>
        <strain evidence="2 3">AR_0356</strain>
    </source>
</reference>
<dbReference type="EMBL" id="CP027169">
    <property type="protein sequence ID" value="AVK04760.1"/>
    <property type="molecule type" value="Genomic_DNA"/>
</dbReference>
<feature type="region of interest" description="Disordered" evidence="1">
    <location>
        <begin position="1"/>
        <end position="24"/>
    </location>
</feature>
<sequence length="50" mass="5579">MRIGARQGNSGHSGKPRRSSCRYSAHPARILLRTLCAAETSPWRKARTND</sequence>
<dbReference type="Proteomes" id="UP000238390">
    <property type="component" value="Chromosome"/>
</dbReference>
<organism evidence="2 3">
    <name type="scientific">Pseudomonas paraeruginosa</name>
    <dbReference type="NCBI Taxonomy" id="2994495"/>
    <lineage>
        <taxon>Bacteria</taxon>
        <taxon>Pseudomonadati</taxon>
        <taxon>Pseudomonadota</taxon>
        <taxon>Gammaproteobacteria</taxon>
        <taxon>Pseudomonadales</taxon>
        <taxon>Pseudomonadaceae</taxon>
        <taxon>Pseudomonas</taxon>
    </lineage>
</organism>
<dbReference type="AlphaFoldDB" id="A0A2R3IS91"/>
<evidence type="ECO:0000313" key="2">
    <source>
        <dbReference type="EMBL" id="AVK04760.1"/>
    </source>
</evidence>
<protein>
    <submittedName>
        <fullName evidence="2">Uncharacterized protein</fullName>
    </submittedName>
</protein>
<keyword evidence="3" id="KW-1185">Reference proteome</keyword>
<gene>
    <name evidence="2" type="ORF">CSB93_6272</name>
</gene>
<proteinExistence type="predicted"/>
<evidence type="ECO:0000256" key="1">
    <source>
        <dbReference type="SAM" id="MobiDB-lite"/>
    </source>
</evidence>
<accession>A0A2R3IS91</accession>